<protein>
    <submittedName>
        <fullName evidence="2">Uncharacterized protein</fullName>
    </submittedName>
</protein>
<feature type="compositionally biased region" description="Basic residues" evidence="1">
    <location>
        <begin position="322"/>
        <end position="331"/>
    </location>
</feature>
<proteinExistence type="predicted"/>
<feature type="region of interest" description="Disordered" evidence="1">
    <location>
        <begin position="757"/>
        <end position="984"/>
    </location>
</feature>
<reference evidence="2" key="1">
    <citation type="submission" date="2022-07" db="EMBL/GenBank/DDBJ databases">
        <title>The genome of Lyophyllum shimeji provides insight into the initial evolution of ectomycorrhizal fungal genome.</title>
        <authorList>
            <person name="Kobayashi Y."/>
            <person name="Shibata T."/>
            <person name="Hirakawa H."/>
            <person name="Shigenobu S."/>
            <person name="Nishiyama T."/>
            <person name="Yamada A."/>
            <person name="Hasebe M."/>
            <person name="Kawaguchi M."/>
        </authorList>
    </citation>
    <scope>NUCLEOTIDE SEQUENCE</scope>
    <source>
        <strain evidence="2">AT787</strain>
    </source>
</reference>
<name>A0A9P3PIA6_LYOSH</name>
<feature type="compositionally biased region" description="Basic and acidic residues" evidence="1">
    <location>
        <begin position="443"/>
        <end position="459"/>
    </location>
</feature>
<dbReference type="Proteomes" id="UP001063166">
    <property type="component" value="Unassembled WGS sequence"/>
</dbReference>
<sequence>MEDIRNPMYAAEPYEESQGRDDSSVASPDALAAFYKNMEKKEILERKLSKRKSTSGTSMWSRKSVKRSATAQAAPSPAENSYTSNADSYRRAEHRMGEEAQEKEKENTEGSSDKPDWVPQMNSPRSIVPDSRELPAWYNKDAWASVPIPSYKLRYIIHNPVGPRWYKNHHLLPRSETTPAARPPSFFSPSFPPIASSISQDRPEDSTRLAGPSRTPSNSPTPNSSQTGVEKPRSRKTSQTAPDNVDLLDVTDPWGTNWHHQSPYDIGLSNGTISVDAQDALHTRSRRSSMTAQSRRRTAPSPLSQSMSAIHLQTSPDTGAHIPRKLSKRRTPTVSNIFGGKSQESDRNAVSLPTSPSEIQPPAPSLPKRMSVAPPNGHFMPMSQTSPSKKEKRGSVLGRLVKKFSILKKPILGQSRGSRAEDDWQHVLSDNPVLDPTPPPDTLPERESSPDNSHSDGVKRVPPPVVDEPVLTTEDDAKEADRSSCISFEAPFSIGRLTVANPDTPRSGETTPAQGPTPLPADKCELKESRVSSETYHPPTVNSTEEHTPFSSEDTPPPPPMKDDATSGGTRPKSIDLHRPAPPPDSSFSTPPAPSLLSHTSRSSVKDVQLPGIAAEKSTVTPAYSSASSAQNPSQAANQPSSRASDQPREDPLPARKARPLSVASSVPFPGGEAGERIQSFAGYENSPLSAASMLANPPTPYSNDIPIPGTPEYSSPALPPKIRTDTSSVPQVTRQTETFKLVRSPSGHVYASNETIVAGGQQWEVVGADDNKGKIKGNSKFKDRHARDRGSKAQDSRDRETKVRGKDRAHKEREPKEPNERESKERDFKEREKEREGRDRASRDRETSVRPAQKRESRSRAEPEPEADARPRRRSHREYHSQPGERSTSTPKTTRAPESDLRHRDTSTSDHQEVGKSHRRRDDGDRKSDRRHPEASSKPVNPGQTQSKPPAPISDAPPGRPPERRPSMSARPTSELPTAEELNALRAKEAWEMERLWKARSMQGEELNRYTTIPSNSNTPLMGRINDTGPQAALHGSSHTAFVVQTPFQGQHSIYHSMPTAPPPVIYSSPSSIPTITPQPPPTRRQSHSRFYAESIPSDRASYTSSVRPPNPLPEPPRESAYQIPESARNSEYWAKYAGVTASQ</sequence>
<feature type="compositionally biased region" description="Polar residues" evidence="1">
    <location>
        <begin position="54"/>
        <end position="87"/>
    </location>
</feature>
<feature type="compositionally biased region" description="Basic residues" evidence="1">
    <location>
        <begin position="775"/>
        <end position="785"/>
    </location>
</feature>
<evidence type="ECO:0000313" key="2">
    <source>
        <dbReference type="EMBL" id="GLB35958.1"/>
    </source>
</evidence>
<feature type="compositionally biased region" description="Basic and acidic residues" evidence="1">
    <location>
        <begin position="522"/>
        <end position="531"/>
    </location>
</feature>
<feature type="region of interest" description="Disordered" evidence="1">
    <location>
        <begin position="282"/>
        <end position="394"/>
    </location>
</feature>
<feature type="compositionally biased region" description="Basic and acidic residues" evidence="1">
    <location>
        <begin position="88"/>
        <end position="116"/>
    </location>
</feature>
<feature type="compositionally biased region" description="Low complexity" evidence="1">
    <location>
        <begin position="622"/>
        <end position="642"/>
    </location>
</feature>
<feature type="compositionally biased region" description="Low complexity" evidence="1">
    <location>
        <begin position="179"/>
        <end position="199"/>
    </location>
</feature>
<feature type="compositionally biased region" description="Low complexity" evidence="1">
    <location>
        <begin position="212"/>
        <end position="225"/>
    </location>
</feature>
<dbReference type="EMBL" id="BRPK01000003">
    <property type="protein sequence ID" value="GLB35958.1"/>
    <property type="molecule type" value="Genomic_DNA"/>
</dbReference>
<feature type="compositionally biased region" description="Basic and acidic residues" evidence="1">
    <location>
        <begin position="896"/>
        <end position="936"/>
    </location>
</feature>
<comment type="caution">
    <text evidence="2">The sequence shown here is derived from an EMBL/GenBank/DDBJ whole genome shotgun (WGS) entry which is preliminary data.</text>
</comment>
<evidence type="ECO:0000256" key="1">
    <source>
        <dbReference type="SAM" id="MobiDB-lite"/>
    </source>
</evidence>
<dbReference type="AlphaFoldDB" id="A0A9P3PIA6"/>
<feature type="compositionally biased region" description="Low complexity" evidence="1">
    <location>
        <begin position="1067"/>
        <end position="1077"/>
    </location>
</feature>
<evidence type="ECO:0000313" key="3">
    <source>
        <dbReference type="Proteomes" id="UP001063166"/>
    </source>
</evidence>
<gene>
    <name evidence="2" type="ORF">LshimejAT787_0302460</name>
</gene>
<keyword evidence="3" id="KW-1185">Reference proteome</keyword>
<feature type="region of interest" description="Disordered" evidence="1">
    <location>
        <begin position="176"/>
        <end position="249"/>
    </location>
</feature>
<accession>A0A9P3PIA6</accession>
<dbReference type="OrthoDB" id="3231532at2759"/>
<feature type="region of interest" description="Disordered" evidence="1">
    <location>
        <begin position="42"/>
        <end position="132"/>
    </location>
</feature>
<feature type="compositionally biased region" description="Basic and acidic residues" evidence="1">
    <location>
        <begin position="786"/>
        <end position="871"/>
    </location>
</feature>
<feature type="region of interest" description="Disordered" evidence="1">
    <location>
        <begin position="1067"/>
        <end position="1128"/>
    </location>
</feature>
<feature type="compositionally biased region" description="Polar residues" evidence="1">
    <location>
        <begin position="939"/>
        <end position="949"/>
    </location>
</feature>
<feature type="compositionally biased region" description="Polar residues" evidence="1">
    <location>
        <begin position="532"/>
        <end position="554"/>
    </location>
</feature>
<feature type="region of interest" description="Disordered" evidence="1">
    <location>
        <begin position="1"/>
        <end position="28"/>
    </location>
</feature>
<feature type="compositionally biased region" description="Polar residues" evidence="1">
    <location>
        <begin position="885"/>
        <end position="894"/>
    </location>
</feature>
<organism evidence="2 3">
    <name type="scientific">Lyophyllum shimeji</name>
    <name type="common">Hon-shimeji</name>
    <name type="synonym">Tricholoma shimeji</name>
    <dbReference type="NCBI Taxonomy" id="47721"/>
    <lineage>
        <taxon>Eukaryota</taxon>
        <taxon>Fungi</taxon>
        <taxon>Dikarya</taxon>
        <taxon>Basidiomycota</taxon>
        <taxon>Agaricomycotina</taxon>
        <taxon>Agaricomycetes</taxon>
        <taxon>Agaricomycetidae</taxon>
        <taxon>Agaricales</taxon>
        <taxon>Tricholomatineae</taxon>
        <taxon>Lyophyllaceae</taxon>
        <taxon>Lyophyllum</taxon>
    </lineage>
</organism>
<feature type="compositionally biased region" description="Polar residues" evidence="1">
    <location>
        <begin position="301"/>
        <end position="317"/>
    </location>
</feature>
<feature type="region of interest" description="Disordered" evidence="1">
    <location>
        <begin position="428"/>
        <end position="734"/>
    </location>
</feature>